<proteinExistence type="predicted"/>
<dbReference type="AlphaFoldDB" id="A0A060IDP3"/>
<keyword evidence="1" id="KW-0812">Transmembrane</keyword>
<evidence type="ECO:0000313" key="3">
    <source>
        <dbReference type="Proteomes" id="UP000027180"/>
    </source>
</evidence>
<sequence length="56" mass="6328">MIEILKLKVGFISTCIGRLWFAVTFSYFQLVVAPTFAAAPTTQIQGFRMLKLAQFL</sequence>
<reference evidence="2 3" key="1">
    <citation type="submission" date="2013-12" db="EMBL/GenBank/DDBJ databases">
        <title>Complete genome sequence of Rhizobium etli bv. mimosae IE4771.</title>
        <authorList>
            <person name="Bustos P."/>
            <person name="Santamaria R.I."/>
            <person name="Lozano L."/>
            <person name="Ormeno-Orrillo E."/>
            <person name="Rogel M.A."/>
            <person name="Romero D."/>
            <person name="Cevallos M.A."/>
            <person name="Martinez-Romero E."/>
            <person name="Gonzalez V."/>
        </authorList>
    </citation>
    <scope>NUCLEOTIDE SEQUENCE [LARGE SCALE GENOMIC DNA]</scope>
    <source>
        <strain evidence="2 3">IE4771</strain>
        <plasmid evidence="3">Plasmid pRetIE4771b</plasmid>
    </source>
</reference>
<gene>
    <name evidence="2" type="ORF">IE4771_PB00110</name>
</gene>
<organism evidence="2 3">
    <name type="scientific">Rhizobium etli bv. mimosae str. IE4771</name>
    <dbReference type="NCBI Taxonomy" id="1432050"/>
    <lineage>
        <taxon>Bacteria</taxon>
        <taxon>Pseudomonadati</taxon>
        <taxon>Pseudomonadota</taxon>
        <taxon>Alphaproteobacteria</taxon>
        <taxon>Hyphomicrobiales</taxon>
        <taxon>Rhizobiaceae</taxon>
        <taxon>Rhizobium/Agrobacterium group</taxon>
        <taxon>Rhizobium</taxon>
    </lineage>
</organism>
<evidence type="ECO:0000313" key="2">
    <source>
        <dbReference type="EMBL" id="AIC29841.1"/>
    </source>
</evidence>
<keyword evidence="1" id="KW-0472">Membrane</keyword>
<dbReference type="Proteomes" id="UP000027180">
    <property type="component" value="Plasmid pRetIE4771b"/>
</dbReference>
<feature type="transmembrane region" description="Helical" evidence="1">
    <location>
        <begin position="20"/>
        <end position="39"/>
    </location>
</feature>
<keyword evidence="2" id="KW-0614">Plasmid</keyword>
<geneLocation type="plasmid" evidence="2 3">
    <name>pRetIE4771b</name>
</geneLocation>
<dbReference type="HOGENOM" id="CLU_3011130_0_0_5"/>
<dbReference type="EMBL" id="CP006988">
    <property type="protein sequence ID" value="AIC29841.1"/>
    <property type="molecule type" value="Genomic_DNA"/>
</dbReference>
<accession>A0A060IDP3</accession>
<dbReference type="KEGG" id="rei:IE4771_PB00110"/>
<keyword evidence="1" id="KW-1133">Transmembrane helix</keyword>
<name>A0A060IDP3_RHIET</name>
<evidence type="ECO:0000256" key="1">
    <source>
        <dbReference type="SAM" id="Phobius"/>
    </source>
</evidence>
<protein>
    <submittedName>
        <fullName evidence="2">Uncharacterized protein</fullName>
    </submittedName>
</protein>